<dbReference type="SMART" id="SM00209">
    <property type="entry name" value="TSP1"/>
    <property type="match status" value="4"/>
</dbReference>
<feature type="transmembrane region" description="Helical" evidence="15">
    <location>
        <begin position="250"/>
        <end position="278"/>
    </location>
</feature>
<evidence type="ECO:0000256" key="14">
    <source>
        <dbReference type="SAM" id="MobiDB-lite"/>
    </source>
</evidence>
<comment type="caution">
    <text evidence="17">The sequence shown here is derived from an EMBL/GenBank/DDBJ whole genome shotgun (WGS) entry which is preliminary data.</text>
</comment>
<dbReference type="InterPro" id="IPR036383">
    <property type="entry name" value="TSP1_rpt_sf"/>
</dbReference>
<keyword evidence="5" id="KW-0677">Repeat</keyword>
<dbReference type="Pfam" id="PF00001">
    <property type="entry name" value="7tm_1"/>
    <property type="match status" value="2"/>
</dbReference>
<feature type="compositionally biased region" description="Low complexity" evidence="14">
    <location>
        <begin position="194"/>
        <end position="204"/>
    </location>
</feature>
<dbReference type="InterPro" id="IPR044004">
    <property type="entry name" value="TSP1_spondin_dom"/>
</dbReference>
<feature type="transmembrane region" description="Helical" evidence="15">
    <location>
        <begin position="335"/>
        <end position="357"/>
    </location>
</feature>
<feature type="transmembrane region" description="Helical" evidence="15">
    <location>
        <begin position="119"/>
        <end position="143"/>
    </location>
</feature>
<organism evidence="17 18">
    <name type="scientific">Tigriopus californicus</name>
    <name type="common">Marine copepod</name>
    <dbReference type="NCBI Taxonomy" id="6832"/>
    <lineage>
        <taxon>Eukaryota</taxon>
        <taxon>Metazoa</taxon>
        <taxon>Ecdysozoa</taxon>
        <taxon>Arthropoda</taxon>
        <taxon>Crustacea</taxon>
        <taxon>Multicrustacea</taxon>
        <taxon>Hexanauplia</taxon>
        <taxon>Copepoda</taxon>
        <taxon>Harpacticoida</taxon>
        <taxon>Harpacticidae</taxon>
        <taxon>Tigriopus</taxon>
    </lineage>
</organism>
<evidence type="ECO:0000256" key="6">
    <source>
        <dbReference type="ARBA" id="ARBA00022989"/>
    </source>
</evidence>
<dbReference type="FunFam" id="2.20.100.10:FF:000002">
    <property type="entry name" value="Unc-5 netrin receptor C"/>
    <property type="match status" value="1"/>
</dbReference>
<feature type="region of interest" description="Disordered" evidence="14">
    <location>
        <begin position="190"/>
        <end position="210"/>
    </location>
</feature>
<dbReference type="Gene3D" id="1.20.1070.10">
    <property type="entry name" value="Rhodopsin 7-helix transmembrane proteins"/>
    <property type="match status" value="1"/>
</dbReference>
<dbReference type="PROSITE" id="PS00237">
    <property type="entry name" value="G_PROTEIN_RECEP_F1_1"/>
    <property type="match status" value="1"/>
</dbReference>
<dbReference type="FunFam" id="2.20.100.10:FF:000007">
    <property type="entry name" value="Thrombospondin 1"/>
    <property type="match status" value="1"/>
</dbReference>
<feature type="transmembrane region" description="Helical" evidence="15">
    <location>
        <begin position="79"/>
        <end position="99"/>
    </location>
</feature>
<dbReference type="STRING" id="6832.A0A553PHZ1"/>
<dbReference type="AlphaFoldDB" id="A0A553PHZ1"/>
<dbReference type="PRINTS" id="PR00237">
    <property type="entry name" value="GPCRRHODOPSN"/>
</dbReference>
<feature type="non-terminal residue" evidence="17">
    <location>
        <position position="1"/>
    </location>
</feature>
<dbReference type="EMBL" id="VCGU01000004">
    <property type="protein sequence ID" value="TRY77306.1"/>
    <property type="molecule type" value="Genomic_DNA"/>
</dbReference>
<evidence type="ECO:0000256" key="3">
    <source>
        <dbReference type="ARBA" id="ARBA00022692"/>
    </source>
</evidence>
<evidence type="ECO:0000256" key="5">
    <source>
        <dbReference type="ARBA" id="ARBA00022737"/>
    </source>
</evidence>
<keyword evidence="7 13" id="KW-0297">G-protein coupled receptor</keyword>
<gene>
    <name evidence="17" type="ORF">TCAL_04066</name>
</gene>
<keyword evidence="11" id="KW-0325">Glycoprotein</keyword>
<keyword evidence="6 15" id="KW-1133">Transmembrane helix</keyword>
<comment type="subcellular location">
    <subcellularLocation>
        <location evidence="1">Membrane</location>
        <topology evidence="1">Multi-pass membrane protein</topology>
    </subcellularLocation>
</comment>
<keyword evidence="4" id="KW-0732">Signal</keyword>
<evidence type="ECO:0000256" key="8">
    <source>
        <dbReference type="ARBA" id="ARBA00023136"/>
    </source>
</evidence>
<feature type="domain" description="G-protein coupled receptors family 1 profile" evidence="16">
    <location>
        <begin position="58"/>
        <end position="358"/>
    </location>
</feature>
<sequence length="1261" mass="141847">PTTCFDMNESFNESEQDAMAMAQEMLLDMYRANRSIAQPWYSIFTLVYTFLIGTAFGANTLVFLSVIRRKEIWSARNIFILNLTLADMLLCVTMTFSAVDVLTKYWPFGHDSLYLCRTVKAAPCFVVYMTSLTIVVIAFDRYWCIVRPNSRQLSAVQAIAILLVLILISLLMSTPIYNNSHLHVPAALQSSSDNEGQQGSSNENENQEESADVTIDFDIPWSEIVFCIEDWNMQGNGSTSLIHSNNQRHLYSIFSLVCQFGIPLVIISVLYMLIYSYLQKNRIVRKEKVSDRKRARRTNTMLFVISLLFCLCWLPLNGLSLVIDSTNLFEDKHELMLIVFIICHVIGMSSACINPILYGYRNEGVRNEISGIFKRFSTRNSPSSGRKRPRNLLEMRVASPKQNNSNSPEIVVDEHQPDCSHSTDQPSDYIGGVSDNEISNSGVTANMSALGVKPRRLLVYGFLWSCLVVMVVFGDNEDVDEEQDLTSTTEEPPETTTILVEEEVVVEVGNTSRLEITELNRGLQTRLKVNHRNVTARLEDCQDVKLLQPDLYFGIKTDDSGPRKLPPLTNLTWSNDILRPILCATEFVVVYEVLGNTSETSSILCPSFDVIDNHNNLTCQANFTQDLCNQTLKFKLEAWIITGELFQPESEPVLIDCDPDFVTVFQNETDHLYQAMVQRQEQNSLVDVKDTDNGVEPIEEATSSDDDVDLFPLVLNPKKASCSWSSWSPWSKCPQRCGDTAGVRTRSRSQRGSRFCGKIEEETKPCYVNKCPQDCVFVTWSEWTSCSQTCGTGTKARTRSVGREAEFGGKPCIGKTTEKEPCSINNCAVDGMWSEWSTFGYCDRPCGNGTRVRTRSCTNPFPENGGTKCDGKSQEEEPCLIKECEPIDGQWSLWSRWSSCSTTCGKGKITRTRTCSRPEPEYGGQNCTGDNEQHRQCFLGICSQPVNPSTRPKVPSFDKRPSYINSRPFVDRYLVTGNGNKKYSLSLRNSILKRKPENVHPLLDENMMIDEAERCPRPPHYILGFQGPFITPGLDEEADMYFPEYNETIYYKCRHGKVTNPRTNQNIFRTHCIPSFGYVDLEKASCQWPSHCIGPPDLPEDNQDGVLSVPRRDAPLNSKAILVNKQDSSVLSIGYCFPDGKYRFESSEWNAPTFPSALTLSGCNGNGSGVLKLSDVDQFGWIHLDGNETHNCRLEGPIGYGFQIGLSDLADLDPPRVVDHFFGLQLEFGSSSNRLFPSHNISITINPNGISRLLLVLVTDP</sequence>
<protein>
    <recommendedName>
        <fullName evidence="16">G-protein coupled receptors family 1 profile domain-containing protein</fullName>
    </recommendedName>
</protein>
<reference evidence="17 18" key="1">
    <citation type="journal article" date="2018" name="Nat. Ecol. Evol.">
        <title>Genomic signatures of mitonuclear coevolution across populations of Tigriopus californicus.</title>
        <authorList>
            <person name="Barreto F.S."/>
            <person name="Watson E.T."/>
            <person name="Lima T.G."/>
            <person name="Willett C.S."/>
            <person name="Edmands S."/>
            <person name="Li W."/>
            <person name="Burton R.S."/>
        </authorList>
    </citation>
    <scope>NUCLEOTIDE SEQUENCE [LARGE SCALE GENOMIC DNA]</scope>
    <source>
        <strain evidence="17 18">San Diego</strain>
    </source>
</reference>
<dbReference type="SUPFAM" id="SSF81321">
    <property type="entry name" value="Family A G protein-coupled receptor-like"/>
    <property type="match status" value="1"/>
</dbReference>
<dbReference type="GO" id="GO:0004983">
    <property type="term" value="F:neuropeptide Y receptor activity"/>
    <property type="evidence" value="ECO:0007669"/>
    <property type="project" value="InterPro"/>
</dbReference>
<evidence type="ECO:0000256" key="4">
    <source>
        <dbReference type="ARBA" id="ARBA00022729"/>
    </source>
</evidence>
<dbReference type="Proteomes" id="UP000318571">
    <property type="component" value="Chromosome 5"/>
</dbReference>
<keyword evidence="12 13" id="KW-0807">Transducer</keyword>
<evidence type="ECO:0000256" key="9">
    <source>
        <dbReference type="ARBA" id="ARBA00023157"/>
    </source>
</evidence>
<dbReference type="InterPro" id="IPR017452">
    <property type="entry name" value="GPCR_Rhodpsn_7TM"/>
</dbReference>
<evidence type="ECO:0000256" key="2">
    <source>
        <dbReference type="ARBA" id="ARBA00010663"/>
    </source>
</evidence>
<evidence type="ECO:0000256" key="1">
    <source>
        <dbReference type="ARBA" id="ARBA00004141"/>
    </source>
</evidence>
<dbReference type="PROSITE" id="PS50092">
    <property type="entry name" value="TSP1"/>
    <property type="match status" value="4"/>
</dbReference>
<evidence type="ECO:0000256" key="7">
    <source>
        <dbReference type="ARBA" id="ARBA00023040"/>
    </source>
</evidence>
<proteinExistence type="inferred from homology"/>
<keyword evidence="9" id="KW-1015">Disulfide bond</keyword>
<accession>A0A553PHZ1</accession>
<evidence type="ECO:0000313" key="18">
    <source>
        <dbReference type="Proteomes" id="UP000318571"/>
    </source>
</evidence>
<dbReference type="Gene3D" id="2.20.100.10">
    <property type="entry name" value="Thrombospondin type-1 (TSP1) repeat"/>
    <property type="match status" value="4"/>
</dbReference>
<dbReference type="Pfam" id="PF19028">
    <property type="entry name" value="TSP1_spondin"/>
    <property type="match status" value="1"/>
</dbReference>
<name>A0A553PHZ1_TIGCA</name>
<keyword evidence="8 15" id="KW-0472">Membrane</keyword>
<feature type="transmembrane region" description="Helical" evidence="15">
    <location>
        <begin position="155"/>
        <end position="177"/>
    </location>
</feature>
<dbReference type="PRINTS" id="PR01705">
    <property type="entry name" value="TSP1REPEAT"/>
</dbReference>
<feature type="region of interest" description="Disordered" evidence="14">
    <location>
        <begin position="397"/>
        <end position="435"/>
    </location>
</feature>
<dbReference type="PROSITE" id="PS50262">
    <property type="entry name" value="G_PROTEIN_RECEP_F1_2"/>
    <property type="match status" value="1"/>
</dbReference>
<dbReference type="InterPro" id="IPR000611">
    <property type="entry name" value="NPY_rcpt"/>
</dbReference>
<dbReference type="SMART" id="SM01381">
    <property type="entry name" value="7TM_GPCR_Srsx"/>
    <property type="match status" value="1"/>
</dbReference>
<evidence type="ECO:0000256" key="12">
    <source>
        <dbReference type="ARBA" id="ARBA00023224"/>
    </source>
</evidence>
<evidence type="ECO:0000256" key="15">
    <source>
        <dbReference type="SAM" id="Phobius"/>
    </source>
</evidence>
<keyword evidence="3 13" id="KW-0812">Transmembrane</keyword>
<dbReference type="Pfam" id="PF00090">
    <property type="entry name" value="TSP_1"/>
    <property type="match status" value="3"/>
</dbReference>
<evidence type="ECO:0000313" key="17">
    <source>
        <dbReference type="EMBL" id="TRY77306.1"/>
    </source>
</evidence>
<feature type="transmembrane region" description="Helical" evidence="15">
    <location>
        <begin position="457"/>
        <end position="474"/>
    </location>
</feature>
<dbReference type="InterPro" id="IPR000276">
    <property type="entry name" value="GPCR_Rhodpsn"/>
</dbReference>
<evidence type="ECO:0000259" key="16">
    <source>
        <dbReference type="PROSITE" id="PS50262"/>
    </source>
</evidence>
<dbReference type="InterPro" id="IPR000884">
    <property type="entry name" value="TSP1_rpt"/>
</dbReference>
<dbReference type="SUPFAM" id="SSF82895">
    <property type="entry name" value="TSP-1 type 1 repeat"/>
    <property type="match status" value="4"/>
</dbReference>
<dbReference type="GO" id="GO:0016020">
    <property type="term" value="C:membrane"/>
    <property type="evidence" value="ECO:0007669"/>
    <property type="project" value="UniProtKB-SubCell"/>
</dbReference>
<dbReference type="PRINTS" id="PR01012">
    <property type="entry name" value="NRPEPTIDEYR"/>
</dbReference>
<dbReference type="PANTHER" id="PTHR24235">
    <property type="entry name" value="NEUROPEPTIDE Y RECEPTOR"/>
    <property type="match status" value="1"/>
</dbReference>
<keyword evidence="18" id="KW-1185">Reference proteome</keyword>
<feature type="transmembrane region" description="Helical" evidence="15">
    <location>
        <begin position="299"/>
        <end position="323"/>
    </location>
</feature>
<evidence type="ECO:0000256" key="13">
    <source>
        <dbReference type="RuleBase" id="RU000688"/>
    </source>
</evidence>
<keyword evidence="10 13" id="KW-0675">Receptor</keyword>
<dbReference type="PANTHER" id="PTHR24235:SF12">
    <property type="entry name" value="G-PROTEIN COUPLED RECEPTORS FAMILY 1 PROFILE DOMAIN-CONTAINING PROTEIN"/>
    <property type="match status" value="1"/>
</dbReference>
<comment type="similarity">
    <text evidence="2 13">Belongs to the G-protein coupled receptor 1 family.</text>
</comment>
<evidence type="ECO:0000256" key="10">
    <source>
        <dbReference type="ARBA" id="ARBA00023170"/>
    </source>
</evidence>
<feature type="transmembrane region" description="Helical" evidence="15">
    <location>
        <begin position="40"/>
        <end position="67"/>
    </location>
</feature>
<evidence type="ECO:0000256" key="11">
    <source>
        <dbReference type="ARBA" id="ARBA00023180"/>
    </source>
</evidence>